<evidence type="ECO:0000313" key="6">
    <source>
        <dbReference type="EMBL" id="SQB25563.1"/>
    </source>
</evidence>
<dbReference type="EMBL" id="UAVY01000002">
    <property type="protein sequence ID" value="SQB25563.1"/>
    <property type="molecule type" value="Genomic_DNA"/>
</dbReference>
<dbReference type="Gene3D" id="3.40.50.620">
    <property type="entry name" value="HUPs"/>
    <property type="match status" value="1"/>
</dbReference>
<evidence type="ECO:0000313" key="7">
    <source>
        <dbReference type="Proteomes" id="UP000251584"/>
    </source>
</evidence>
<gene>
    <name evidence="3" type="primary">uspG_2</name>
    <name evidence="3" type="ORF">BN1086_03565</name>
    <name evidence="5" type="ORF">EGS84_01445</name>
    <name evidence="4" type="ORF">I5687_16300</name>
    <name evidence="6" type="ORF">NCTC10786_01245</name>
</gene>
<dbReference type="InterPro" id="IPR006016">
    <property type="entry name" value="UspA"/>
</dbReference>
<dbReference type="PRINTS" id="PR01438">
    <property type="entry name" value="UNVRSLSTRESS"/>
</dbReference>
<reference evidence="6 7" key="2">
    <citation type="submission" date="2018-06" db="EMBL/GenBank/DDBJ databases">
        <authorList>
            <consortium name="Pathogen Informatics"/>
            <person name="Doyle S."/>
        </authorList>
    </citation>
    <scope>NUCLEOTIDE SEQUENCE [LARGE SCALE GENOMIC DNA]</scope>
    <source>
        <strain evidence="6 7">NCTC10786</strain>
    </source>
</reference>
<evidence type="ECO:0000256" key="1">
    <source>
        <dbReference type="ARBA" id="ARBA00008791"/>
    </source>
</evidence>
<evidence type="ECO:0000313" key="3">
    <source>
        <dbReference type="EMBL" id="CDZ85362.1"/>
    </source>
</evidence>
<dbReference type="EMBL" id="RKIT01000002">
    <property type="protein sequence ID" value="RSC15700.1"/>
    <property type="molecule type" value="Genomic_DNA"/>
</dbReference>
<dbReference type="GeneID" id="45137516"/>
<dbReference type="Proteomes" id="UP000807555">
    <property type="component" value="Unassembled WGS sequence"/>
</dbReference>
<evidence type="ECO:0000313" key="5">
    <source>
        <dbReference type="EMBL" id="RSC15700.1"/>
    </source>
</evidence>
<organism evidence="3">
    <name type="scientific">Citrobacter koseri</name>
    <name type="common">Citrobacter diversus</name>
    <dbReference type="NCBI Taxonomy" id="545"/>
    <lineage>
        <taxon>Bacteria</taxon>
        <taxon>Pseudomonadati</taxon>
        <taxon>Pseudomonadota</taxon>
        <taxon>Gammaproteobacteria</taxon>
        <taxon>Enterobacterales</taxon>
        <taxon>Enterobacteriaceae</taxon>
        <taxon>Citrobacter</taxon>
    </lineage>
</organism>
<protein>
    <submittedName>
        <fullName evidence="4 5">Universal stress protein</fullName>
    </submittedName>
    <submittedName>
        <fullName evidence="3">Universal stress protein g</fullName>
    </submittedName>
</protein>
<dbReference type="Proteomes" id="UP000282299">
    <property type="component" value="Unassembled WGS sequence"/>
</dbReference>
<dbReference type="Proteomes" id="UP000251584">
    <property type="component" value="Unassembled WGS sequence"/>
</dbReference>
<accession>A0A078LJ77</accession>
<dbReference type="InterPro" id="IPR006015">
    <property type="entry name" value="Universal_stress_UspA"/>
</dbReference>
<dbReference type="PANTHER" id="PTHR46268:SF6">
    <property type="entry name" value="UNIVERSAL STRESS PROTEIN UP12"/>
    <property type="match status" value="1"/>
</dbReference>
<dbReference type="InterPro" id="IPR014729">
    <property type="entry name" value="Rossmann-like_a/b/a_fold"/>
</dbReference>
<dbReference type="SUPFAM" id="SSF52402">
    <property type="entry name" value="Adenine nucleotide alpha hydrolases-like"/>
    <property type="match status" value="1"/>
</dbReference>
<dbReference type="CDD" id="cd00293">
    <property type="entry name" value="USP-like"/>
    <property type="match status" value="1"/>
</dbReference>
<comment type="similarity">
    <text evidence="1">Belongs to the universal stress protein A family.</text>
</comment>
<dbReference type="PATRIC" id="fig|545.11.peg.1874"/>
<reference evidence="4" key="5">
    <citation type="submission" date="2020-11" db="EMBL/GenBank/DDBJ databases">
        <title>Enhanced detection system for hospital associated transmission using whole genome sequencing surveillance.</title>
        <authorList>
            <person name="Harrison L.H."/>
            <person name="Van Tyne D."/>
            <person name="Marsh J.W."/>
            <person name="Griffith M.P."/>
            <person name="Snyder D.J."/>
            <person name="Cooper V.S."/>
            <person name="Mustapha M."/>
        </authorList>
    </citation>
    <scope>NUCLEOTIDE SEQUENCE</scope>
    <source>
        <strain evidence="4">CB00014</strain>
    </source>
</reference>
<dbReference type="AlphaFoldDB" id="A0A078LJ77"/>
<dbReference type="EMBL" id="JADVNV010000006">
    <property type="protein sequence ID" value="MBJ9869513.1"/>
    <property type="molecule type" value="Genomic_DNA"/>
</dbReference>
<dbReference type="EMBL" id="LK931336">
    <property type="protein sequence ID" value="CDZ85362.1"/>
    <property type="molecule type" value="Genomic_DNA"/>
</dbReference>
<dbReference type="PANTHER" id="PTHR46268">
    <property type="entry name" value="STRESS RESPONSE PROTEIN NHAX"/>
    <property type="match status" value="1"/>
</dbReference>
<reference evidence="3" key="1">
    <citation type="submission" date="2014-06" db="EMBL/GenBank/DDBJ databases">
        <authorList>
            <person name="Urmite Genomes Urmite Genomes"/>
        </authorList>
    </citation>
    <scope>NUCLEOTIDE SEQUENCE</scope>
</reference>
<feature type="domain" description="UspA" evidence="2">
    <location>
        <begin position="1"/>
        <end position="143"/>
    </location>
</feature>
<reference evidence="8" key="3">
    <citation type="submission" date="2018-10" db="EMBL/GenBank/DDBJ databases">
        <title>FDA dAtabase for Regulatory Grade micrObial Sequences (FDA-ARGOS): Supporting development and validation of Infectious Disease Dx tests.</title>
        <authorList>
            <person name="Goldberg B."/>
            <person name="Campos J."/>
            <person name="Tallon L."/>
            <person name="Sadzewicz L."/>
            <person name="Zhao X."/>
            <person name="Vavikolanu K."/>
            <person name="Mehta A."/>
            <person name="Aluvathingal J."/>
            <person name="Nadendla S."/>
            <person name="Geyer C."/>
            <person name="Nandy P."/>
            <person name="Yan Y."/>
            <person name="Sichtig H."/>
        </authorList>
    </citation>
    <scope>NUCLEOTIDE SEQUENCE [LARGE SCALE GENOMIC DNA]</scope>
    <source>
        <strain evidence="8">FDAARGOS_526</strain>
    </source>
</reference>
<dbReference type="OMA" id="DIQIHIR"/>
<name>A0A078LJ77_CITKO</name>
<dbReference type="Pfam" id="PF00582">
    <property type="entry name" value="Usp"/>
    <property type="match status" value="1"/>
</dbReference>
<proteinExistence type="inferred from homology"/>
<reference evidence="5" key="4">
    <citation type="submission" date="2018-10" db="EMBL/GenBank/DDBJ databases">
        <title>FDA dAtabase for Regulatory Grade micrObial Sequences (FDA-ARGOS): Supporting development and validation of Infectious Disease Dx tests.</title>
        <authorList>
            <person name="Campos J."/>
            <person name="Goldberg B."/>
            <person name="Tallon L.J."/>
            <person name="Sadzewicz L."/>
            <person name="Zhao X."/>
            <person name="Vavikolanu K."/>
            <person name="Mehta A."/>
            <person name="Aluvathingal J."/>
            <person name="Nadendla S."/>
            <person name="Geyer C."/>
            <person name="Nandy P."/>
            <person name="Yan Y."/>
            <person name="Sichtig H."/>
        </authorList>
    </citation>
    <scope>NUCLEOTIDE SEQUENCE</scope>
    <source>
        <strain evidence="5">FDAARGOS_526</strain>
    </source>
</reference>
<evidence type="ECO:0000313" key="8">
    <source>
        <dbReference type="Proteomes" id="UP000282299"/>
    </source>
</evidence>
<sequence>MNKVILMPVDILAMDLSDKAIAYADHMVDKENGVIHLLHVFPKLGTSPMRGFASDIRKYEEYMTNDAQEKMLNLARKFKTPLENIRFEVRHGNIRDEVNNAVEAHNAEMIIIGSRKPGIATHLLGSAAANILRYAKIPVMVIR</sequence>
<evidence type="ECO:0000259" key="2">
    <source>
        <dbReference type="Pfam" id="PF00582"/>
    </source>
</evidence>
<evidence type="ECO:0000313" key="4">
    <source>
        <dbReference type="EMBL" id="MBJ9869513.1"/>
    </source>
</evidence>
<dbReference type="RefSeq" id="WP_012134612.1">
    <property type="nucleotide sequence ID" value="NZ_ABTEQQ020000002.1"/>
</dbReference>